<dbReference type="EMBL" id="CAJVPW010000260">
    <property type="protein sequence ID" value="CAG8448264.1"/>
    <property type="molecule type" value="Genomic_DNA"/>
</dbReference>
<evidence type="ECO:0000313" key="2">
    <source>
        <dbReference type="Proteomes" id="UP000789366"/>
    </source>
</evidence>
<accession>A0ACA9K2Y1</accession>
<protein>
    <submittedName>
        <fullName evidence="1">2746_t:CDS:1</fullName>
    </submittedName>
</protein>
<evidence type="ECO:0000313" key="1">
    <source>
        <dbReference type="EMBL" id="CAG8448264.1"/>
    </source>
</evidence>
<gene>
    <name evidence="1" type="ORF">SPELUC_LOCUS644</name>
</gene>
<name>A0ACA9K2Y1_9GLOM</name>
<proteinExistence type="predicted"/>
<keyword evidence="2" id="KW-1185">Reference proteome</keyword>
<organism evidence="1 2">
    <name type="scientific">Cetraspora pellucida</name>
    <dbReference type="NCBI Taxonomy" id="1433469"/>
    <lineage>
        <taxon>Eukaryota</taxon>
        <taxon>Fungi</taxon>
        <taxon>Fungi incertae sedis</taxon>
        <taxon>Mucoromycota</taxon>
        <taxon>Glomeromycotina</taxon>
        <taxon>Glomeromycetes</taxon>
        <taxon>Diversisporales</taxon>
        <taxon>Gigasporaceae</taxon>
        <taxon>Cetraspora</taxon>
    </lineage>
</organism>
<dbReference type="Proteomes" id="UP000789366">
    <property type="component" value="Unassembled WGS sequence"/>
</dbReference>
<comment type="caution">
    <text evidence="1">The sequence shown here is derived from an EMBL/GenBank/DDBJ whole genome shotgun (WGS) entry which is preliminary data.</text>
</comment>
<sequence>MSSEKFWQEPLVEISDKNLLVSMDSENEEVLDELDNFLVIGLSNDFKDSTIG</sequence>
<reference evidence="1" key="1">
    <citation type="submission" date="2021-06" db="EMBL/GenBank/DDBJ databases">
        <authorList>
            <person name="Kallberg Y."/>
            <person name="Tangrot J."/>
            <person name="Rosling A."/>
        </authorList>
    </citation>
    <scope>NUCLEOTIDE SEQUENCE</scope>
    <source>
        <strain evidence="1">28 12/20/2015</strain>
    </source>
</reference>